<dbReference type="AlphaFoldDB" id="A0AAV9URX5"/>
<dbReference type="InterPro" id="IPR015500">
    <property type="entry name" value="Peptidase_S8_subtilisin-rel"/>
</dbReference>
<comment type="caution">
    <text evidence="7">The sequence shown here is derived from an EMBL/GenBank/DDBJ whole genome shotgun (WGS) entry which is preliminary data.</text>
</comment>
<keyword evidence="2 5" id="KW-0645">Protease</keyword>
<evidence type="ECO:0000313" key="8">
    <source>
        <dbReference type="Proteomes" id="UP001373714"/>
    </source>
</evidence>
<dbReference type="GO" id="GO:0006508">
    <property type="term" value="P:proteolysis"/>
    <property type="evidence" value="ECO:0007669"/>
    <property type="project" value="UniProtKB-KW"/>
</dbReference>
<dbReference type="InterPro" id="IPR000209">
    <property type="entry name" value="Peptidase_S8/S53_dom"/>
</dbReference>
<dbReference type="PANTHER" id="PTHR43806">
    <property type="entry name" value="PEPTIDASE S8"/>
    <property type="match status" value="1"/>
</dbReference>
<gene>
    <name evidence="7" type="ORF">TWF730_010412</name>
</gene>
<organism evidence="7 8">
    <name type="scientific">Orbilia blumenaviensis</name>
    <dbReference type="NCBI Taxonomy" id="1796055"/>
    <lineage>
        <taxon>Eukaryota</taxon>
        <taxon>Fungi</taxon>
        <taxon>Dikarya</taxon>
        <taxon>Ascomycota</taxon>
        <taxon>Pezizomycotina</taxon>
        <taxon>Orbiliomycetes</taxon>
        <taxon>Orbiliales</taxon>
        <taxon>Orbiliaceae</taxon>
        <taxon>Orbilia</taxon>
    </lineage>
</organism>
<dbReference type="InterPro" id="IPR023828">
    <property type="entry name" value="Peptidase_S8_Ser-AS"/>
</dbReference>
<accession>A0AAV9URX5</accession>
<feature type="domain" description="Peptidase S8/S53" evidence="6">
    <location>
        <begin position="233"/>
        <end position="446"/>
    </location>
</feature>
<dbReference type="Pfam" id="PF00082">
    <property type="entry name" value="Peptidase_S8"/>
    <property type="match status" value="1"/>
</dbReference>
<dbReference type="PANTHER" id="PTHR43806:SF11">
    <property type="entry name" value="CEREVISIN-RELATED"/>
    <property type="match status" value="1"/>
</dbReference>
<dbReference type="SUPFAM" id="SSF52743">
    <property type="entry name" value="Subtilisin-like"/>
    <property type="match status" value="1"/>
</dbReference>
<keyword evidence="8" id="KW-1185">Reference proteome</keyword>
<evidence type="ECO:0000256" key="1">
    <source>
        <dbReference type="ARBA" id="ARBA00011073"/>
    </source>
</evidence>
<comment type="similarity">
    <text evidence="1 5">Belongs to the peptidase S8 family.</text>
</comment>
<dbReference type="PROSITE" id="PS00138">
    <property type="entry name" value="SUBTILASE_SER"/>
    <property type="match status" value="1"/>
</dbReference>
<keyword evidence="4 5" id="KW-0720">Serine protease</keyword>
<keyword evidence="3 5" id="KW-0378">Hydrolase</keyword>
<dbReference type="Gene3D" id="3.40.50.200">
    <property type="entry name" value="Peptidase S8/S53 domain"/>
    <property type="match status" value="1"/>
</dbReference>
<name>A0AAV9URX5_9PEZI</name>
<dbReference type="EMBL" id="JAVHNS010000008">
    <property type="protein sequence ID" value="KAK6346079.1"/>
    <property type="molecule type" value="Genomic_DNA"/>
</dbReference>
<dbReference type="PROSITE" id="PS00136">
    <property type="entry name" value="SUBTILASE_ASP"/>
    <property type="match status" value="1"/>
</dbReference>
<evidence type="ECO:0000256" key="5">
    <source>
        <dbReference type="RuleBase" id="RU003355"/>
    </source>
</evidence>
<evidence type="ECO:0000256" key="3">
    <source>
        <dbReference type="ARBA" id="ARBA00022801"/>
    </source>
</evidence>
<dbReference type="CDD" id="cd00306">
    <property type="entry name" value="Peptidases_S8_S53"/>
    <property type="match status" value="1"/>
</dbReference>
<dbReference type="Proteomes" id="UP001373714">
    <property type="component" value="Unassembled WGS sequence"/>
</dbReference>
<reference evidence="7 8" key="1">
    <citation type="submission" date="2019-10" db="EMBL/GenBank/DDBJ databases">
        <authorList>
            <person name="Palmer J.M."/>
        </authorList>
    </citation>
    <scope>NUCLEOTIDE SEQUENCE [LARGE SCALE GENOMIC DNA]</scope>
    <source>
        <strain evidence="7 8">TWF730</strain>
    </source>
</reference>
<evidence type="ECO:0000256" key="2">
    <source>
        <dbReference type="ARBA" id="ARBA00022670"/>
    </source>
</evidence>
<protein>
    <recommendedName>
        <fullName evidence="6">Peptidase S8/S53 domain-containing protein</fullName>
    </recommendedName>
</protein>
<evidence type="ECO:0000259" key="6">
    <source>
        <dbReference type="Pfam" id="PF00082"/>
    </source>
</evidence>
<dbReference type="InterPro" id="IPR050131">
    <property type="entry name" value="Peptidase_S8_subtilisin-like"/>
</dbReference>
<dbReference type="InterPro" id="IPR036852">
    <property type="entry name" value="Peptidase_S8/S53_dom_sf"/>
</dbReference>
<proteinExistence type="inferred from homology"/>
<dbReference type="InterPro" id="IPR023827">
    <property type="entry name" value="Peptidase_S8_Asp-AS"/>
</dbReference>
<dbReference type="GO" id="GO:0004252">
    <property type="term" value="F:serine-type endopeptidase activity"/>
    <property type="evidence" value="ECO:0007669"/>
    <property type="project" value="InterPro"/>
</dbReference>
<sequence>MPVWFVVNISQPIEERKAGEDVFGTAFRSEIQALNILTPPYKYSIYEIKSNTLGTLSFVVNVVRQPNNLYYTPVIKIGGKFPGKFLAIQPPFAVYEETKNEDLKISHLDLRSAIDRQFGGHIAQQNSRRSPGSRTSFLKPRFPQLKRRGSGIRRVSQHRKRIDPGITASFSDHGQIEKVRFGRRLRTEMVQISQPTGVLSEQLGNNFFRWADGGKGVVVFVLDAGCDPQHPIESHGTAVVGKVVGEMTGFAQGAEVVVASLYSGTEEDLYANTVFQMVDVLTQVYDYVIEHNLARRCVINMSVGYGDDLEESTPGYGWFVTLSQYLISQLTDIGCYIITASGNKGTGPVNDFPALHALSQHQTLKDRIVVVGGVDSSLKNRYQVSPFVRVAAPAIGIPCAFGYNQGYEPYSAASPEDLNPYKFLRAFSGTSFATPVVSALIACFISLGYKKPIDVLYFLAENREITDRPTPAGAPALVYSGITVAHWSPESQKEILGVDFETGFA</sequence>
<dbReference type="PRINTS" id="PR00723">
    <property type="entry name" value="SUBTILISIN"/>
</dbReference>
<evidence type="ECO:0000256" key="4">
    <source>
        <dbReference type="ARBA" id="ARBA00022825"/>
    </source>
</evidence>
<evidence type="ECO:0000313" key="7">
    <source>
        <dbReference type="EMBL" id="KAK6346079.1"/>
    </source>
</evidence>